<dbReference type="RefSeq" id="WP_136546643.1">
    <property type="nucleotide sequence ID" value="NZ_CP031093.1"/>
</dbReference>
<feature type="region of interest" description="Disordered" evidence="2">
    <location>
        <begin position="132"/>
        <end position="154"/>
    </location>
</feature>
<dbReference type="Proteomes" id="UP000298049">
    <property type="component" value="Chromosome"/>
</dbReference>
<reference evidence="3 4" key="1">
    <citation type="submission" date="2018-07" db="EMBL/GenBank/DDBJ databases">
        <title>Marsedoiliclastica nanhaica gen. nov. sp. nov., a novel marine hydrocarbonoclastic bacterium isolated from an in-situ enriched hydrocarbon-degrading consortium in deep-sea sediment.</title>
        <authorList>
            <person name="Dong C."/>
            <person name="Ma T."/>
            <person name="Liu R."/>
            <person name="Shao Z."/>
        </authorList>
    </citation>
    <scope>NUCLEOTIDE SEQUENCE [LARGE SCALE GENOMIC DNA]</scope>
    <source>
        <strain evidence="4">soil36-7</strain>
    </source>
</reference>
<dbReference type="PANTHER" id="PTHR35024:SF4">
    <property type="entry name" value="POLYMER-FORMING CYTOSKELETAL PROTEIN"/>
    <property type="match status" value="1"/>
</dbReference>
<evidence type="ECO:0000256" key="1">
    <source>
        <dbReference type="ARBA" id="ARBA00044755"/>
    </source>
</evidence>
<evidence type="ECO:0000313" key="3">
    <source>
        <dbReference type="EMBL" id="QCF24933.1"/>
    </source>
</evidence>
<gene>
    <name evidence="3" type="ORF">soil367_02645</name>
</gene>
<name>A0A4P7XEG5_9ALTE</name>
<dbReference type="KEGG" id="hmi:soil367_02645"/>
<dbReference type="Pfam" id="PF04519">
    <property type="entry name" value="Bactofilin"/>
    <property type="match status" value="1"/>
</dbReference>
<sequence>MFGSGKKHPSSRKPLGQFDTLISSTTSVRGDIHFSGGLHIDGRVEGNLIAEDNSDAVLRVSEVGEVTGDIIAPHVIINGTVNGDLYAAQHLELAEKAAINGSVYYNLLEMAMGAEVNGSLVRQKEPPRKLLDHMTAGGEARVSAEGREKSASGE</sequence>
<dbReference type="PANTHER" id="PTHR35024">
    <property type="entry name" value="HYPOTHETICAL CYTOSOLIC PROTEIN"/>
    <property type="match status" value="1"/>
</dbReference>
<organism evidence="3 4">
    <name type="scientific">Hydrocarboniclastica marina</name>
    <dbReference type="NCBI Taxonomy" id="2259620"/>
    <lineage>
        <taxon>Bacteria</taxon>
        <taxon>Pseudomonadati</taxon>
        <taxon>Pseudomonadota</taxon>
        <taxon>Gammaproteobacteria</taxon>
        <taxon>Alteromonadales</taxon>
        <taxon>Alteromonadaceae</taxon>
        <taxon>Hydrocarboniclastica</taxon>
    </lineage>
</organism>
<dbReference type="EMBL" id="CP031093">
    <property type="protein sequence ID" value="QCF24933.1"/>
    <property type="molecule type" value="Genomic_DNA"/>
</dbReference>
<accession>A0A4P7XEG5</accession>
<feature type="compositionally biased region" description="Basic and acidic residues" evidence="2">
    <location>
        <begin position="142"/>
        <end position="154"/>
    </location>
</feature>
<protein>
    <submittedName>
        <fullName evidence="3">Polymer-forming cytoskeletal protein</fullName>
    </submittedName>
</protein>
<dbReference type="AlphaFoldDB" id="A0A4P7XEG5"/>
<evidence type="ECO:0000313" key="4">
    <source>
        <dbReference type="Proteomes" id="UP000298049"/>
    </source>
</evidence>
<keyword evidence="4" id="KW-1185">Reference proteome</keyword>
<proteinExistence type="inferred from homology"/>
<dbReference type="InterPro" id="IPR007607">
    <property type="entry name" value="BacA/B"/>
</dbReference>
<evidence type="ECO:0000256" key="2">
    <source>
        <dbReference type="SAM" id="MobiDB-lite"/>
    </source>
</evidence>
<dbReference type="OrthoDB" id="5294247at2"/>
<comment type="similarity">
    <text evidence="1">Belongs to the bactofilin family.</text>
</comment>